<gene>
    <name evidence="3" type="ORF">Pmani_013398</name>
</gene>
<keyword evidence="2" id="KW-0732">Signal</keyword>
<protein>
    <submittedName>
        <fullName evidence="3">Uncharacterized protein</fullName>
    </submittedName>
</protein>
<organism evidence="3 4">
    <name type="scientific">Petrolisthes manimaculis</name>
    <dbReference type="NCBI Taxonomy" id="1843537"/>
    <lineage>
        <taxon>Eukaryota</taxon>
        <taxon>Metazoa</taxon>
        <taxon>Ecdysozoa</taxon>
        <taxon>Arthropoda</taxon>
        <taxon>Crustacea</taxon>
        <taxon>Multicrustacea</taxon>
        <taxon>Malacostraca</taxon>
        <taxon>Eumalacostraca</taxon>
        <taxon>Eucarida</taxon>
        <taxon>Decapoda</taxon>
        <taxon>Pleocyemata</taxon>
        <taxon>Anomura</taxon>
        <taxon>Galatheoidea</taxon>
        <taxon>Porcellanidae</taxon>
        <taxon>Petrolisthes</taxon>
    </lineage>
</organism>
<sequence length="492" mass="55265">MCGHSCTVGRVVLVIVTVELVKVLVSAAGGSNGCQVTNVDIVDVNNSTFSIKYNITVNNASLCQPTLYGKYVPCSKQNTSSCKPTEKCLSAPNLKINSEEWIPVQKTGRWRLLVVGKALSDQCFSVLGNEIGGNEISYGQQYSTKGLTMTMQRDERVKNATIIVYKVTTPGSLPCNSRNVYKMKEIETLLPDPEGPLRFRSSNVFSPTDCLCFKRTLKGHGRRLMYDPWIYNTRTAGNCTQPFDETEPEDSLPSWIIGLIIAVLLVSIVIAIVVAVARRRWHLSRARNATPKNVPVPAVSEVLMLYTKDMMTSKQLQQIKAELLKHLKISDLWQLNDPSRFEDENAWVENKVSGNKSVKVVVVESPALQSILHSILDGKDEEKDPSQMLLKFALRKLTAWDHCDYNRIFIIRLCDGDYQEKSEASLSLNDDRNTVAINMNKKEQHSSEGHKDQRDFLVDRRRYLLPSHYNAFMADLGAHTQPATTHKEKADV</sequence>
<dbReference type="Proteomes" id="UP001292094">
    <property type="component" value="Unassembled WGS sequence"/>
</dbReference>
<accession>A0AAE1U9H0</accession>
<dbReference type="AlphaFoldDB" id="A0AAE1U9H0"/>
<keyword evidence="1" id="KW-1133">Transmembrane helix</keyword>
<proteinExistence type="predicted"/>
<feature type="chain" id="PRO_5042104804" evidence="2">
    <location>
        <begin position="28"/>
        <end position="492"/>
    </location>
</feature>
<evidence type="ECO:0000313" key="4">
    <source>
        <dbReference type="Proteomes" id="UP001292094"/>
    </source>
</evidence>
<evidence type="ECO:0000313" key="3">
    <source>
        <dbReference type="EMBL" id="KAK4315483.1"/>
    </source>
</evidence>
<evidence type="ECO:0000256" key="1">
    <source>
        <dbReference type="SAM" id="Phobius"/>
    </source>
</evidence>
<keyword evidence="4" id="KW-1185">Reference proteome</keyword>
<reference evidence="3" key="1">
    <citation type="submission" date="2023-11" db="EMBL/GenBank/DDBJ databases">
        <title>Genome assemblies of two species of porcelain crab, Petrolisthes cinctipes and Petrolisthes manimaculis (Anomura: Porcellanidae).</title>
        <authorList>
            <person name="Angst P."/>
        </authorList>
    </citation>
    <scope>NUCLEOTIDE SEQUENCE</scope>
    <source>
        <strain evidence="3">PB745_02</strain>
        <tissue evidence="3">Gill</tissue>
    </source>
</reference>
<feature type="signal peptide" evidence="2">
    <location>
        <begin position="1"/>
        <end position="27"/>
    </location>
</feature>
<name>A0AAE1U9H0_9EUCA</name>
<feature type="transmembrane region" description="Helical" evidence="1">
    <location>
        <begin position="255"/>
        <end position="277"/>
    </location>
</feature>
<keyword evidence="1" id="KW-0812">Transmembrane</keyword>
<dbReference type="EMBL" id="JAWZYT010001114">
    <property type="protein sequence ID" value="KAK4315483.1"/>
    <property type="molecule type" value="Genomic_DNA"/>
</dbReference>
<keyword evidence="1" id="KW-0472">Membrane</keyword>
<comment type="caution">
    <text evidence="3">The sequence shown here is derived from an EMBL/GenBank/DDBJ whole genome shotgun (WGS) entry which is preliminary data.</text>
</comment>
<evidence type="ECO:0000256" key="2">
    <source>
        <dbReference type="SAM" id="SignalP"/>
    </source>
</evidence>